<dbReference type="AlphaFoldDB" id="A0A5M8NS36"/>
<sequence length="241" mass="28320">MEKGSDIFDHFQQSLNELGDNLRVLETTVPVEKQMEYFRYSEKVRRQSEEESVDEQIETLLSSEATINEKRYALTVLAISGDVKAFRTLEEYSKQGSESDLKDWISMALLQARITLESEFSEEKQVFISTGLGGNGNKLRFYAFFQSNSLLPFLNYQRKLIEKEIPFFIHKYQGELEEICVEENYFYLVFLINLQEGIRQMLEDAINECNEYGNFINSNFIITNVKRFDQKDIDRELGRNR</sequence>
<name>A0A5M8NS36_9BACT</name>
<proteinExistence type="predicted"/>
<dbReference type="Proteomes" id="UP000324575">
    <property type="component" value="Unassembled WGS sequence"/>
</dbReference>
<organism evidence="1 2">
    <name type="scientific">Candidatus Ordinivivax streblomastigis</name>
    <dbReference type="NCBI Taxonomy" id="2540710"/>
    <lineage>
        <taxon>Bacteria</taxon>
        <taxon>Pseudomonadati</taxon>
        <taxon>Bacteroidota</taxon>
        <taxon>Bacteroidia</taxon>
        <taxon>Bacteroidales</taxon>
        <taxon>Candidatus Ordinivivax</taxon>
    </lineage>
</organism>
<gene>
    <name evidence="1" type="ORF">EZS26_003930</name>
</gene>
<protein>
    <submittedName>
        <fullName evidence="1">Uncharacterized protein</fullName>
    </submittedName>
</protein>
<dbReference type="EMBL" id="SNRX01000186">
    <property type="protein sequence ID" value="KAA6299931.1"/>
    <property type="molecule type" value="Genomic_DNA"/>
</dbReference>
<reference evidence="1 2" key="1">
    <citation type="submission" date="2019-03" db="EMBL/GenBank/DDBJ databases">
        <title>Single cell metagenomics reveals metabolic interactions within the superorganism composed of flagellate Streblomastix strix and complex community of Bacteroidetes bacteria on its surface.</title>
        <authorList>
            <person name="Treitli S.C."/>
            <person name="Kolisko M."/>
            <person name="Husnik F."/>
            <person name="Keeling P."/>
            <person name="Hampl V."/>
        </authorList>
    </citation>
    <scope>NUCLEOTIDE SEQUENCE [LARGE SCALE GENOMIC DNA]</scope>
    <source>
        <strain evidence="1">St1</strain>
    </source>
</reference>
<comment type="caution">
    <text evidence="1">The sequence shown here is derived from an EMBL/GenBank/DDBJ whole genome shotgun (WGS) entry which is preliminary data.</text>
</comment>
<evidence type="ECO:0000313" key="1">
    <source>
        <dbReference type="EMBL" id="KAA6299931.1"/>
    </source>
</evidence>
<accession>A0A5M8NS36</accession>
<evidence type="ECO:0000313" key="2">
    <source>
        <dbReference type="Proteomes" id="UP000324575"/>
    </source>
</evidence>